<evidence type="ECO:0000259" key="6">
    <source>
        <dbReference type="PROSITE" id="PS50850"/>
    </source>
</evidence>
<dbReference type="InterPro" id="IPR011701">
    <property type="entry name" value="MFS"/>
</dbReference>
<dbReference type="PANTHER" id="PTHR23530">
    <property type="entry name" value="TRANSPORT PROTEIN-RELATED"/>
    <property type="match status" value="1"/>
</dbReference>
<dbReference type="InterPro" id="IPR036259">
    <property type="entry name" value="MFS_trans_sf"/>
</dbReference>
<feature type="transmembrane region" description="Helical" evidence="5">
    <location>
        <begin position="238"/>
        <end position="259"/>
    </location>
</feature>
<dbReference type="InterPro" id="IPR020846">
    <property type="entry name" value="MFS_dom"/>
</dbReference>
<dbReference type="GO" id="GO:0022857">
    <property type="term" value="F:transmembrane transporter activity"/>
    <property type="evidence" value="ECO:0007669"/>
    <property type="project" value="InterPro"/>
</dbReference>
<keyword evidence="4 5" id="KW-0472">Membrane</keyword>
<feature type="transmembrane region" description="Helical" evidence="5">
    <location>
        <begin position="89"/>
        <end position="105"/>
    </location>
</feature>
<feature type="transmembrane region" description="Helical" evidence="5">
    <location>
        <begin position="183"/>
        <end position="203"/>
    </location>
</feature>
<keyword evidence="2 5" id="KW-0812">Transmembrane</keyword>
<dbReference type="AlphaFoldDB" id="A0A402ADC0"/>
<feature type="transmembrane region" description="Helical" evidence="5">
    <location>
        <begin position="392"/>
        <end position="411"/>
    </location>
</feature>
<reference evidence="8" key="1">
    <citation type="submission" date="2018-12" db="EMBL/GenBank/DDBJ databases">
        <title>Tengunoibacter tsumagoiensis gen. nov., sp. nov., Dictyobacter kobayashii sp. nov., D. alpinus sp. nov., and D. joshuensis sp. nov. and description of Dictyobacteraceae fam. nov. within the order Ktedonobacterales isolated from Tengu-no-mugimeshi.</title>
        <authorList>
            <person name="Wang C.M."/>
            <person name="Zheng Y."/>
            <person name="Sakai Y."/>
            <person name="Toyoda A."/>
            <person name="Minakuchi Y."/>
            <person name="Abe K."/>
            <person name="Yokota A."/>
            <person name="Yabe S."/>
        </authorList>
    </citation>
    <scope>NUCLEOTIDE SEQUENCE [LARGE SCALE GENOMIC DNA]</scope>
    <source>
        <strain evidence="8">Uno11</strain>
    </source>
</reference>
<comment type="subcellular location">
    <subcellularLocation>
        <location evidence="1">Cell membrane</location>
        <topology evidence="1">Multi-pass membrane protein</topology>
    </subcellularLocation>
</comment>
<dbReference type="OrthoDB" id="9816124at2"/>
<dbReference type="Proteomes" id="UP000287188">
    <property type="component" value="Unassembled WGS sequence"/>
</dbReference>
<dbReference type="SUPFAM" id="SSF103473">
    <property type="entry name" value="MFS general substrate transporter"/>
    <property type="match status" value="1"/>
</dbReference>
<dbReference type="InterPro" id="IPR053160">
    <property type="entry name" value="MFS_DHA3_Transporter"/>
</dbReference>
<evidence type="ECO:0000256" key="1">
    <source>
        <dbReference type="ARBA" id="ARBA00004651"/>
    </source>
</evidence>
<evidence type="ECO:0000313" key="7">
    <source>
        <dbReference type="EMBL" id="GCE17094.1"/>
    </source>
</evidence>
<protein>
    <submittedName>
        <fullName evidence="7">MFS transporter</fullName>
    </submittedName>
</protein>
<evidence type="ECO:0000313" key="8">
    <source>
        <dbReference type="Proteomes" id="UP000287188"/>
    </source>
</evidence>
<dbReference type="Gene3D" id="1.20.1250.20">
    <property type="entry name" value="MFS general substrate transporter like domains"/>
    <property type="match status" value="1"/>
</dbReference>
<feature type="domain" description="Major facilitator superfamily (MFS) profile" evidence="6">
    <location>
        <begin position="1"/>
        <end position="415"/>
    </location>
</feature>
<gene>
    <name evidence="7" type="ORF">KDK_08940</name>
</gene>
<organism evidence="7 8">
    <name type="scientific">Dictyobacter kobayashii</name>
    <dbReference type="NCBI Taxonomy" id="2014872"/>
    <lineage>
        <taxon>Bacteria</taxon>
        <taxon>Bacillati</taxon>
        <taxon>Chloroflexota</taxon>
        <taxon>Ktedonobacteria</taxon>
        <taxon>Ktedonobacterales</taxon>
        <taxon>Dictyobacteraceae</taxon>
        <taxon>Dictyobacter</taxon>
    </lineage>
</organism>
<evidence type="ECO:0000256" key="2">
    <source>
        <dbReference type="ARBA" id="ARBA00022692"/>
    </source>
</evidence>
<keyword evidence="3 5" id="KW-1133">Transmembrane helix</keyword>
<evidence type="ECO:0000256" key="3">
    <source>
        <dbReference type="ARBA" id="ARBA00022989"/>
    </source>
</evidence>
<evidence type="ECO:0000256" key="4">
    <source>
        <dbReference type="ARBA" id="ARBA00023136"/>
    </source>
</evidence>
<dbReference type="GO" id="GO:0005886">
    <property type="term" value="C:plasma membrane"/>
    <property type="evidence" value="ECO:0007669"/>
    <property type="project" value="UniProtKB-SubCell"/>
</dbReference>
<keyword evidence="8" id="KW-1185">Reference proteome</keyword>
<dbReference type="Pfam" id="PF07690">
    <property type="entry name" value="MFS_1"/>
    <property type="match status" value="1"/>
</dbReference>
<feature type="transmembrane region" description="Helical" evidence="5">
    <location>
        <begin position="362"/>
        <end position="380"/>
    </location>
</feature>
<dbReference type="PANTHER" id="PTHR23530:SF1">
    <property type="entry name" value="PERMEASE, MAJOR FACILITATOR SUPERFAMILY-RELATED"/>
    <property type="match status" value="1"/>
</dbReference>
<feature type="transmembrane region" description="Helical" evidence="5">
    <location>
        <begin position="323"/>
        <end position="342"/>
    </location>
</feature>
<sequence>MNKPVLELPASSGLTPQPLPWRRWLVGFFCYNGTMRLLFTSAIWMIYLASHGYSPFMIGLLEMTFHLAKFVAEVPTGIFADLLGRRKSLIVYCLLGAIETLFFLVPSLPFLFISFVVSGISYAFLGGANEAVLWTLTGYAAPDDVQQQAARYSRLLSMTLMLSVVSEMIGTTLGGYLGNTMQTLPFICRAVVCLLAIIPLLLLPKAATEPQQAAEHERPHPLLHLKRGLRVVWHSPKLLGLILISGLVESCGTTIYFFVQLQFHELGFALSSIGIIMAISSLSQCLFTALAPYLMRRLAVRLLIPVCVLCQLGGLLLMIVPNAIVSLVGFLILFQASSAILYPTVSTRLNEDSPEEQRAMVLSFETGMFSLAMIVLFPLFGLGLTNSTYSTVYSWTAGALVSGSIVSYLLVRIRSAMLAHSSAHKNSNR</sequence>
<feature type="transmembrane region" description="Helical" evidence="5">
    <location>
        <begin position="155"/>
        <end position="177"/>
    </location>
</feature>
<evidence type="ECO:0000256" key="5">
    <source>
        <dbReference type="SAM" id="Phobius"/>
    </source>
</evidence>
<feature type="transmembrane region" description="Helical" evidence="5">
    <location>
        <begin position="271"/>
        <end position="291"/>
    </location>
</feature>
<comment type="caution">
    <text evidence="7">The sequence shown here is derived from an EMBL/GenBank/DDBJ whole genome shotgun (WGS) entry which is preliminary data.</text>
</comment>
<dbReference type="EMBL" id="BIFS01000001">
    <property type="protein sequence ID" value="GCE17094.1"/>
    <property type="molecule type" value="Genomic_DNA"/>
</dbReference>
<feature type="transmembrane region" description="Helical" evidence="5">
    <location>
        <begin position="111"/>
        <end position="134"/>
    </location>
</feature>
<dbReference type="RefSeq" id="WP_126548849.1">
    <property type="nucleotide sequence ID" value="NZ_BIFS01000001.1"/>
</dbReference>
<accession>A0A402ADC0</accession>
<dbReference type="PROSITE" id="PS50850">
    <property type="entry name" value="MFS"/>
    <property type="match status" value="1"/>
</dbReference>
<name>A0A402ADC0_9CHLR</name>
<proteinExistence type="predicted"/>
<feature type="transmembrane region" description="Helical" evidence="5">
    <location>
        <begin position="298"/>
        <end position="317"/>
    </location>
</feature>